<accession>A0A1H9WXQ6</accession>
<evidence type="ECO:0000313" key="1">
    <source>
        <dbReference type="EMBL" id="SES38645.1"/>
    </source>
</evidence>
<sequence>MTFPATPQSELPFTPELMHTLLLGTAEAPGADFRVLSYYATAVPLGETVRKTAKEISGAVQLSPPNTGKSIRRLVEDGWLEVSYRMGRVTFYRVGPRVIASAVRSTEPGSYSAVASVSYLPSAYDAEGR</sequence>
<organism evidence="1 2">
    <name type="scientific">Streptomyces qinglanensis</name>
    <dbReference type="NCBI Taxonomy" id="943816"/>
    <lineage>
        <taxon>Bacteria</taxon>
        <taxon>Bacillati</taxon>
        <taxon>Actinomycetota</taxon>
        <taxon>Actinomycetes</taxon>
        <taxon>Kitasatosporales</taxon>
        <taxon>Streptomycetaceae</taxon>
        <taxon>Streptomyces</taxon>
    </lineage>
</organism>
<dbReference type="Proteomes" id="UP000182841">
    <property type="component" value="Unassembled WGS sequence"/>
</dbReference>
<dbReference type="InterPro" id="IPR036390">
    <property type="entry name" value="WH_DNA-bd_sf"/>
</dbReference>
<reference evidence="2" key="1">
    <citation type="submission" date="2016-10" db="EMBL/GenBank/DDBJ databases">
        <authorList>
            <person name="Varghese N."/>
            <person name="Submissions S."/>
        </authorList>
    </citation>
    <scope>NUCLEOTIDE SEQUENCE [LARGE SCALE GENOMIC DNA]</scope>
    <source>
        <strain evidence="2">CGMCC 4.6825</strain>
    </source>
</reference>
<dbReference type="RefSeq" id="WP_075003653.1">
    <property type="nucleotide sequence ID" value="NZ_FOGO01000025.1"/>
</dbReference>
<protein>
    <submittedName>
        <fullName evidence="1">Uncharacterized protein</fullName>
    </submittedName>
</protein>
<gene>
    <name evidence="1" type="ORF">SAMN05421870_1252</name>
</gene>
<dbReference type="InterPro" id="IPR036388">
    <property type="entry name" value="WH-like_DNA-bd_sf"/>
</dbReference>
<proteinExistence type="predicted"/>
<dbReference type="Gene3D" id="1.10.10.10">
    <property type="entry name" value="Winged helix-like DNA-binding domain superfamily/Winged helix DNA-binding domain"/>
    <property type="match status" value="1"/>
</dbReference>
<evidence type="ECO:0000313" key="2">
    <source>
        <dbReference type="Proteomes" id="UP000182841"/>
    </source>
</evidence>
<dbReference type="EMBL" id="FOGO01000025">
    <property type="protein sequence ID" value="SES38645.1"/>
    <property type="molecule type" value="Genomic_DNA"/>
</dbReference>
<name>A0A1H9WXQ6_9ACTN</name>
<dbReference type="SUPFAM" id="SSF46785">
    <property type="entry name" value="Winged helix' DNA-binding domain"/>
    <property type="match status" value="1"/>
</dbReference>
<keyword evidence="2" id="KW-1185">Reference proteome</keyword>
<dbReference type="OrthoDB" id="4258273at2"/>
<dbReference type="AlphaFoldDB" id="A0A1H9WXQ6"/>